<reference evidence="2 3" key="1">
    <citation type="submission" date="2019-12" db="EMBL/GenBank/DDBJ databases">
        <title>Chitinophaga sp. strain ysch24 (GDMCC 1.1355), whole genome shotgun sequence.</title>
        <authorList>
            <person name="Zhang X."/>
        </authorList>
    </citation>
    <scope>NUCLEOTIDE SEQUENCE [LARGE SCALE GENOMIC DNA]</scope>
    <source>
        <strain evidence="3">ysch24</strain>
    </source>
</reference>
<proteinExistence type="predicted"/>
<comment type="caution">
    <text evidence="2">The sequence shown here is derived from an EMBL/GenBank/DDBJ whole genome shotgun (WGS) entry which is preliminary data.</text>
</comment>
<protein>
    <recommendedName>
        <fullName evidence="4">Outer membrane protein beta-barrel domain-containing protein</fullName>
    </recommendedName>
</protein>
<dbReference type="Proteomes" id="UP000461730">
    <property type="component" value="Unassembled WGS sequence"/>
</dbReference>
<gene>
    <name evidence="2" type="ORF">GO493_17835</name>
</gene>
<evidence type="ECO:0000313" key="3">
    <source>
        <dbReference type="Proteomes" id="UP000461730"/>
    </source>
</evidence>
<dbReference type="AlphaFoldDB" id="A0A7K1U709"/>
<evidence type="ECO:0000313" key="2">
    <source>
        <dbReference type="EMBL" id="MVT10137.1"/>
    </source>
</evidence>
<keyword evidence="3" id="KW-1185">Reference proteome</keyword>
<keyword evidence="1" id="KW-0732">Signal</keyword>
<dbReference type="EMBL" id="WRXN01000007">
    <property type="protein sequence ID" value="MVT10137.1"/>
    <property type="molecule type" value="Genomic_DNA"/>
</dbReference>
<evidence type="ECO:0000256" key="1">
    <source>
        <dbReference type="SAM" id="SignalP"/>
    </source>
</evidence>
<feature type="signal peptide" evidence="1">
    <location>
        <begin position="1"/>
        <end position="19"/>
    </location>
</feature>
<sequence>MKKLHLSLLLLIVAVGLHAQDSTSAKLSKKEEREQRKLKRISLFKPLEEGEVLQDREFSIGARLNTDGWSGFFELGYRKSRTTVNYFQFEFAEKKDPKEDKKPGALKDVDQWGFVYSEKPYIYGKQNNFYQAKLGVGQLRLIGGKGNKNGVLVNAFYYGGVSIGMLKPYYLNVVDPNTGRSVQVKYGQDALYDQAFKDRGSIIGGAGFGKGWGELSITPGLHAKTGLRFDWARFNEVVSALEVGVNAEYYTKNIPIMVDTDGKKFFFNAYIAFQFGKRWDKK</sequence>
<feature type="chain" id="PRO_5029680443" description="Outer membrane protein beta-barrel domain-containing protein" evidence="1">
    <location>
        <begin position="20"/>
        <end position="282"/>
    </location>
</feature>
<dbReference type="RefSeq" id="WP_157307578.1">
    <property type="nucleotide sequence ID" value="NZ_WRXN01000007.1"/>
</dbReference>
<organism evidence="2 3">
    <name type="scientific">Chitinophaga tropicalis</name>
    <dbReference type="NCBI Taxonomy" id="2683588"/>
    <lineage>
        <taxon>Bacteria</taxon>
        <taxon>Pseudomonadati</taxon>
        <taxon>Bacteroidota</taxon>
        <taxon>Chitinophagia</taxon>
        <taxon>Chitinophagales</taxon>
        <taxon>Chitinophagaceae</taxon>
        <taxon>Chitinophaga</taxon>
    </lineage>
</organism>
<accession>A0A7K1U709</accession>
<name>A0A7K1U709_9BACT</name>
<evidence type="ECO:0008006" key="4">
    <source>
        <dbReference type="Google" id="ProtNLM"/>
    </source>
</evidence>